<keyword evidence="2" id="KW-1185">Reference proteome</keyword>
<sequence length="57" mass="6810">MWHIYLATLLQAAIEDLHRLNPDTAPDPARMYARFLGWVRPRLLITRARRLRHLYGI</sequence>
<name>A0ABU7SJ98_9ACTN</name>
<gene>
    <name evidence="1" type="ORF">V1634_24720</name>
</gene>
<proteinExistence type="predicted"/>
<dbReference type="Proteomes" id="UP001339911">
    <property type="component" value="Unassembled WGS sequence"/>
</dbReference>
<protein>
    <submittedName>
        <fullName evidence="1">Uncharacterized protein</fullName>
    </submittedName>
</protein>
<evidence type="ECO:0000313" key="1">
    <source>
        <dbReference type="EMBL" id="MEE6310042.1"/>
    </source>
</evidence>
<dbReference type="RefSeq" id="WP_331210262.1">
    <property type="nucleotide sequence ID" value="NZ_JAZGQL010000020.1"/>
</dbReference>
<organism evidence="1 2">
    <name type="scientific">Plantactinospora veratri</name>
    <dbReference type="NCBI Taxonomy" id="1436122"/>
    <lineage>
        <taxon>Bacteria</taxon>
        <taxon>Bacillati</taxon>
        <taxon>Actinomycetota</taxon>
        <taxon>Actinomycetes</taxon>
        <taxon>Micromonosporales</taxon>
        <taxon>Micromonosporaceae</taxon>
        <taxon>Plantactinospora</taxon>
    </lineage>
</organism>
<accession>A0ABU7SJ98</accession>
<dbReference type="EMBL" id="JAZGQL010000020">
    <property type="protein sequence ID" value="MEE6310042.1"/>
    <property type="molecule type" value="Genomic_DNA"/>
</dbReference>
<comment type="caution">
    <text evidence="1">The sequence shown here is derived from an EMBL/GenBank/DDBJ whole genome shotgun (WGS) entry which is preliminary data.</text>
</comment>
<reference evidence="1 2" key="1">
    <citation type="submission" date="2024-01" db="EMBL/GenBank/DDBJ databases">
        <title>Genome insights into Plantactinospora veratri sp. nov.</title>
        <authorList>
            <person name="Wang L."/>
        </authorList>
    </citation>
    <scope>NUCLEOTIDE SEQUENCE [LARGE SCALE GENOMIC DNA]</scope>
    <source>
        <strain evidence="1 2">NEAU-FHS4</strain>
    </source>
</reference>
<evidence type="ECO:0000313" key="2">
    <source>
        <dbReference type="Proteomes" id="UP001339911"/>
    </source>
</evidence>